<evidence type="ECO:0000313" key="2">
    <source>
        <dbReference type="EMBL" id="OGC16706.1"/>
    </source>
</evidence>
<dbReference type="Proteomes" id="UP000177905">
    <property type="component" value="Unassembled WGS sequence"/>
</dbReference>
<organism evidence="2 3">
    <name type="scientific">candidate division WOR-1 bacterium RIFOXYB2_FULL_36_35</name>
    <dbReference type="NCBI Taxonomy" id="1802578"/>
    <lineage>
        <taxon>Bacteria</taxon>
        <taxon>Bacillati</taxon>
        <taxon>Saganbacteria</taxon>
    </lineage>
</organism>
<name>A0A1F4S8F5_UNCSA</name>
<dbReference type="EMBL" id="MEUA01000004">
    <property type="protein sequence ID" value="OGC16706.1"/>
    <property type="molecule type" value="Genomic_DNA"/>
</dbReference>
<sequence length="147" mass="17128">MSNENKIYRILDANINRAMEGIRVAEEVVRFILEDKKLTRKLKALRGDLKRTVNQIPKKKLLSARNSLFDVGGKLYTKEEKSRKSIKSIFKSNIKRAQEAVRVLEEFIKLIDPKLGKSFKNIRFNLYEIEKQSEVKIVRVKLQPVVA</sequence>
<dbReference type="InterPro" id="IPR041397">
    <property type="entry name" value="ThiD2"/>
</dbReference>
<protein>
    <recommendedName>
        <fullName evidence="1">ThiD2 domain-containing protein</fullName>
    </recommendedName>
</protein>
<reference evidence="2 3" key="1">
    <citation type="journal article" date="2016" name="Nat. Commun.">
        <title>Thousands of microbial genomes shed light on interconnected biogeochemical processes in an aquifer system.</title>
        <authorList>
            <person name="Anantharaman K."/>
            <person name="Brown C.T."/>
            <person name="Hug L.A."/>
            <person name="Sharon I."/>
            <person name="Castelle C.J."/>
            <person name="Probst A.J."/>
            <person name="Thomas B.C."/>
            <person name="Singh A."/>
            <person name="Wilkins M.J."/>
            <person name="Karaoz U."/>
            <person name="Brodie E.L."/>
            <person name="Williams K.H."/>
            <person name="Hubbard S.S."/>
            <person name="Banfield J.F."/>
        </authorList>
    </citation>
    <scope>NUCLEOTIDE SEQUENCE [LARGE SCALE GENOMIC DNA]</scope>
</reference>
<evidence type="ECO:0000313" key="3">
    <source>
        <dbReference type="Proteomes" id="UP000177905"/>
    </source>
</evidence>
<comment type="caution">
    <text evidence="2">The sequence shown here is derived from an EMBL/GenBank/DDBJ whole genome shotgun (WGS) entry which is preliminary data.</text>
</comment>
<accession>A0A1F4S8F5</accession>
<dbReference type="Pfam" id="PF17792">
    <property type="entry name" value="ThiD2"/>
    <property type="match status" value="1"/>
</dbReference>
<proteinExistence type="predicted"/>
<feature type="domain" description="ThiD2" evidence="1">
    <location>
        <begin position="9"/>
        <end position="132"/>
    </location>
</feature>
<gene>
    <name evidence="2" type="ORF">A2290_09345</name>
</gene>
<evidence type="ECO:0000259" key="1">
    <source>
        <dbReference type="Pfam" id="PF17792"/>
    </source>
</evidence>
<dbReference type="AlphaFoldDB" id="A0A1F4S8F5"/>